<evidence type="ECO:0008006" key="6">
    <source>
        <dbReference type="Google" id="ProtNLM"/>
    </source>
</evidence>
<dbReference type="EMBL" id="NQYH01000013">
    <property type="protein sequence ID" value="RIY39752.1"/>
    <property type="molecule type" value="Genomic_DNA"/>
</dbReference>
<organism evidence="3 4">
    <name type="scientific">Neopusillimonas maritima</name>
    <dbReference type="NCBI Taxonomy" id="2026239"/>
    <lineage>
        <taxon>Bacteria</taxon>
        <taxon>Pseudomonadati</taxon>
        <taxon>Pseudomonadota</taxon>
        <taxon>Betaproteobacteria</taxon>
        <taxon>Burkholderiales</taxon>
        <taxon>Alcaligenaceae</taxon>
        <taxon>Neopusillimonas</taxon>
    </lineage>
</organism>
<dbReference type="Gene3D" id="2.130.10.10">
    <property type="entry name" value="YVTN repeat-like/Quinoprotein amine dehydrogenase"/>
    <property type="match status" value="1"/>
</dbReference>
<evidence type="ECO:0000313" key="5">
    <source>
        <dbReference type="Proteomes" id="UP000266483"/>
    </source>
</evidence>
<sequence length="284" mass="30342">MTAIIYLVGRAIRRFGLPTLVAMLPALVYAQPTVEDQLVKALTTNSSGELVVLRDTGLFTIKGGASTRIPLPMNNPQAHASTLAKGADSSVYLGGPGMGVWRYDSAGERWQSLNKTLPSLDVTAIAAHATQPATLYAYYLDKGMFRSIDGGDEWVKVDNGPREPVQAFLHSDMPGSMESGWLFAGTTRGVSRSMDCFCLWGDAGDLRGTVSAISYDPAAPVNVYAVIDGAIYHSADGGQNWTSLQVPQTVTAVVFSPILGLVVGTATGNLLFLNAAREWVRIDE</sequence>
<protein>
    <recommendedName>
        <fullName evidence="6">Photosynthesis system II assembly factor Ycf48/Hcf136-like domain-containing protein</fullName>
    </recommendedName>
</protein>
<reference evidence="4 5" key="1">
    <citation type="submission" date="2017-08" db="EMBL/GenBank/DDBJ databases">
        <title>Pusillimonas indicus sp. nov., a member of the family Alcaligenaceae isolated from surface seawater.</title>
        <authorList>
            <person name="Li J."/>
        </authorList>
    </citation>
    <scope>NUCLEOTIDE SEQUENCE [LARGE SCALE GENOMIC DNA]</scope>
    <source>
        <strain evidence="2 5">17-4A</strain>
        <strain evidence="3 4">L52-1-41</strain>
    </source>
</reference>
<evidence type="ECO:0000313" key="4">
    <source>
        <dbReference type="Proteomes" id="UP000266206"/>
    </source>
</evidence>
<evidence type="ECO:0000313" key="3">
    <source>
        <dbReference type="EMBL" id="RIY39752.1"/>
    </source>
</evidence>
<accession>A0A3A1YNL4</accession>
<keyword evidence="5" id="KW-1185">Reference proteome</keyword>
<dbReference type="AlphaFoldDB" id="A0A3A1YNL4"/>
<gene>
    <name evidence="2" type="ORF">CJO09_09665</name>
    <name evidence="3" type="ORF">CJP73_12985</name>
</gene>
<dbReference type="Proteomes" id="UP000266206">
    <property type="component" value="Unassembled WGS sequence"/>
</dbReference>
<evidence type="ECO:0000256" key="1">
    <source>
        <dbReference type="SAM" id="SignalP"/>
    </source>
</evidence>
<feature type="chain" id="PRO_5017482326" description="Photosynthesis system II assembly factor Ycf48/Hcf136-like domain-containing protein" evidence="1">
    <location>
        <begin position="31"/>
        <end position="284"/>
    </location>
</feature>
<proteinExistence type="predicted"/>
<dbReference type="RefSeq" id="WP_119442170.1">
    <property type="nucleotide sequence ID" value="NZ_CP170494.1"/>
</dbReference>
<dbReference type="EMBL" id="NQOU01000003">
    <property type="protein sequence ID" value="RII82836.1"/>
    <property type="molecule type" value="Genomic_DNA"/>
</dbReference>
<dbReference type="SUPFAM" id="SSF110296">
    <property type="entry name" value="Oligoxyloglucan reducing end-specific cellobiohydrolase"/>
    <property type="match status" value="1"/>
</dbReference>
<feature type="signal peptide" evidence="1">
    <location>
        <begin position="1"/>
        <end position="30"/>
    </location>
</feature>
<comment type="caution">
    <text evidence="3">The sequence shown here is derived from an EMBL/GenBank/DDBJ whole genome shotgun (WGS) entry which is preliminary data.</text>
</comment>
<name>A0A3A1YNL4_9BURK</name>
<dbReference type="Proteomes" id="UP000266483">
    <property type="component" value="Unassembled WGS sequence"/>
</dbReference>
<evidence type="ECO:0000313" key="2">
    <source>
        <dbReference type="EMBL" id="RII82836.1"/>
    </source>
</evidence>
<dbReference type="InterPro" id="IPR015943">
    <property type="entry name" value="WD40/YVTN_repeat-like_dom_sf"/>
</dbReference>
<dbReference type="OrthoDB" id="9764804at2"/>
<keyword evidence="1" id="KW-0732">Signal</keyword>